<sequence>MSQPAVSVAHGTAARQGEEPSVSATAPPADRNAFMRLIGAAQVPAPPGKVHVRLPHLREELLNQLPAAHGGVIMALLDAVMSRAAGELPEAPSQTAVTVEMSSRFHRPGRGALLAEGWVVHASRSLCSCAAQLLDQDGTLVATATGTFKYWLAPTTLSKK</sequence>
<dbReference type="PATRIC" id="fig|573060.9.peg.934"/>
<evidence type="ECO:0000313" key="4">
    <source>
        <dbReference type="EMBL" id="EER58408.1"/>
    </source>
</evidence>
<dbReference type="InterPro" id="IPR029069">
    <property type="entry name" value="HotDog_dom_sf"/>
</dbReference>
<evidence type="ECO:0000256" key="1">
    <source>
        <dbReference type="ARBA" id="ARBA00022801"/>
    </source>
</evidence>
<proteinExistence type="predicted"/>
<dbReference type="CDD" id="cd03443">
    <property type="entry name" value="PaaI_thioesterase"/>
    <property type="match status" value="1"/>
</dbReference>
<dbReference type="Proteomes" id="UP000003856">
    <property type="component" value="Unassembled WGS sequence"/>
</dbReference>
<dbReference type="SUPFAM" id="SSF54637">
    <property type="entry name" value="Thioesterase/thiol ester dehydrase-isomerase"/>
    <property type="match status" value="1"/>
</dbReference>
<dbReference type="Gene3D" id="3.10.129.10">
    <property type="entry name" value="Hotdog Thioesterase"/>
    <property type="match status" value="1"/>
</dbReference>
<gene>
    <name evidence="4" type="ORF">AcdelDRAFT_4019</name>
</gene>
<keyword evidence="5" id="KW-1185">Reference proteome</keyword>
<feature type="domain" description="Thioesterase" evidence="3">
    <location>
        <begin position="68"/>
        <end position="142"/>
    </location>
</feature>
<dbReference type="EMBL" id="ACQT01000274">
    <property type="protein sequence ID" value="EER58408.1"/>
    <property type="molecule type" value="Genomic_DNA"/>
</dbReference>
<evidence type="ECO:0000313" key="5">
    <source>
        <dbReference type="Proteomes" id="UP000003856"/>
    </source>
</evidence>
<dbReference type="InterPro" id="IPR006683">
    <property type="entry name" value="Thioestr_dom"/>
</dbReference>
<reference evidence="4 5" key="1">
    <citation type="submission" date="2009-05" db="EMBL/GenBank/DDBJ databases">
        <title>The draft genome of Acidovorax delafieldii 2AN.</title>
        <authorList>
            <consortium name="US DOE Joint Genome Institute (JGI-PGF)"/>
            <person name="Lucas S."/>
            <person name="Copeland A."/>
            <person name="Lapidus A."/>
            <person name="Glavina del Rio T."/>
            <person name="Tice H."/>
            <person name="Bruce D."/>
            <person name="Goodwin L."/>
            <person name="Pitluck S."/>
            <person name="Larimer F."/>
            <person name="Land M.L."/>
            <person name="Hauser L."/>
            <person name="Shelobolina E.S."/>
            <person name="Picardal F."/>
            <person name="Roden E."/>
            <person name="Emerson D."/>
        </authorList>
    </citation>
    <scope>NUCLEOTIDE SEQUENCE [LARGE SCALE GENOMIC DNA]</scope>
    <source>
        <strain evidence="4 5">2AN</strain>
    </source>
</reference>
<dbReference type="NCBIfam" id="TIGR00369">
    <property type="entry name" value="unchar_dom_1"/>
    <property type="match status" value="1"/>
</dbReference>
<comment type="caution">
    <text evidence="4">The sequence shown here is derived from an EMBL/GenBank/DDBJ whole genome shotgun (WGS) entry which is preliminary data.</text>
</comment>
<evidence type="ECO:0000256" key="2">
    <source>
        <dbReference type="SAM" id="MobiDB-lite"/>
    </source>
</evidence>
<feature type="region of interest" description="Disordered" evidence="2">
    <location>
        <begin position="1"/>
        <end position="27"/>
    </location>
</feature>
<name>C5TAT9_ACIDE</name>
<dbReference type="InterPro" id="IPR003736">
    <property type="entry name" value="PAAI_dom"/>
</dbReference>
<keyword evidence="1" id="KW-0378">Hydrolase</keyword>
<accession>C5TAT9</accession>
<evidence type="ECO:0000259" key="3">
    <source>
        <dbReference type="Pfam" id="PF03061"/>
    </source>
</evidence>
<dbReference type="Pfam" id="PF03061">
    <property type="entry name" value="4HBT"/>
    <property type="match status" value="1"/>
</dbReference>
<organism evidence="4 5">
    <name type="scientific">Acidovorax delafieldii 2AN</name>
    <dbReference type="NCBI Taxonomy" id="573060"/>
    <lineage>
        <taxon>Bacteria</taxon>
        <taxon>Pseudomonadati</taxon>
        <taxon>Pseudomonadota</taxon>
        <taxon>Betaproteobacteria</taxon>
        <taxon>Burkholderiales</taxon>
        <taxon>Comamonadaceae</taxon>
        <taxon>Acidovorax</taxon>
    </lineage>
</organism>
<dbReference type="AlphaFoldDB" id="C5TAT9"/>
<protein>
    <submittedName>
        <fullName evidence="4">Thioesterase superfamily protein</fullName>
    </submittedName>
</protein>
<dbReference type="GO" id="GO:0016289">
    <property type="term" value="F:acyl-CoA hydrolase activity"/>
    <property type="evidence" value="ECO:0007669"/>
    <property type="project" value="UniProtKB-ARBA"/>
</dbReference>